<gene>
    <name evidence="2" type="ORF">RchiOBHm_Chr6g0294831</name>
</gene>
<dbReference type="Gramene" id="PRQ26462">
    <property type="protein sequence ID" value="PRQ26462"/>
    <property type="gene ID" value="RchiOBHm_Chr6g0294831"/>
</dbReference>
<organism evidence="2 3">
    <name type="scientific">Rosa chinensis</name>
    <name type="common">China rose</name>
    <dbReference type="NCBI Taxonomy" id="74649"/>
    <lineage>
        <taxon>Eukaryota</taxon>
        <taxon>Viridiplantae</taxon>
        <taxon>Streptophyta</taxon>
        <taxon>Embryophyta</taxon>
        <taxon>Tracheophyta</taxon>
        <taxon>Spermatophyta</taxon>
        <taxon>Magnoliopsida</taxon>
        <taxon>eudicotyledons</taxon>
        <taxon>Gunneridae</taxon>
        <taxon>Pentapetalae</taxon>
        <taxon>rosids</taxon>
        <taxon>fabids</taxon>
        <taxon>Rosales</taxon>
        <taxon>Rosaceae</taxon>
        <taxon>Rosoideae</taxon>
        <taxon>Rosoideae incertae sedis</taxon>
        <taxon>Rosa</taxon>
    </lineage>
</organism>
<dbReference type="Proteomes" id="UP000238479">
    <property type="component" value="Chromosome 6"/>
</dbReference>
<reference evidence="2 3" key="1">
    <citation type="journal article" date="2018" name="Nat. Genet.">
        <title>The Rosa genome provides new insights in the design of modern roses.</title>
        <authorList>
            <person name="Bendahmane M."/>
        </authorList>
    </citation>
    <scope>NUCLEOTIDE SEQUENCE [LARGE SCALE GENOMIC DNA]</scope>
    <source>
        <strain evidence="3">cv. Old Blush</strain>
    </source>
</reference>
<evidence type="ECO:0000256" key="1">
    <source>
        <dbReference type="SAM" id="Phobius"/>
    </source>
</evidence>
<dbReference type="AlphaFoldDB" id="A0A2P6PWZ6"/>
<feature type="transmembrane region" description="Helical" evidence="1">
    <location>
        <begin position="20"/>
        <end position="45"/>
    </location>
</feature>
<accession>A0A2P6PWZ6</accession>
<keyword evidence="3" id="KW-1185">Reference proteome</keyword>
<comment type="caution">
    <text evidence="2">The sequence shown here is derived from an EMBL/GenBank/DDBJ whole genome shotgun (WGS) entry which is preliminary data.</text>
</comment>
<name>A0A2P6PWZ6_ROSCH</name>
<keyword evidence="1" id="KW-0812">Transmembrane</keyword>
<evidence type="ECO:0000313" key="2">
    <source>
        <dbReference type="EMBL" id="PRQ26462.1"/>
    </source>
</evidence>
<sequence length="55" mass="6488">MSFLHLLIELVFYDRRNKMGLVWNLVIQIWVFVSFLALIVIVDLLSSSSDLMMEK</sequence>
<keyword evidence="1" id="KW-1133">Transmembrane helix</keyword>
<evidence type="ECO:0000313" key="3">
    <source>
        <dbReference type="Proteomes" id="UP000238479"/>
    </source>
</evidence>
<protein>
    <submittedName>
        <fullName evidence="2">Uncharacterized protein</fullName>
    </submittedName>
</protein>
<dbReference type="EMBL" id="PDCK01000044">
    <property type="protein sequence ID" value="PRQ26462.1"/>
    <property type="molecule type" value="Genomic_DNA"/>
</dbReference>
<proteinExistence type="predicted"/>
<keyword evidence="1" id="KW-0472">Membrane</keyword>